<name>A0A9W9YMK9_9CNID</name>
<evidence type="ECO:0000256" key="1">
    <source>
        <dbReference type="ARBA" id="ARBA00022729"/>
    </source>
</evidence>
<dbReference type="AlphaFoldDB" id="A0A9W9YMK9"/>
<accession>A0A9W9YMK9</accession>
<feature type="domain" description="Calx-beta" evidence="5">
    <location>
        <begin position="116"/>
        <end position="219"/>
    </location>
</feature>
<dbReference type="Pfam" id="PF03160">
    <property type="entry name" value="Calx-beta"/>
    <property type="match status" value="4"/>
</dbReference>
<dbReference type="Proteomes" id="UP001163046">
    <property type="component" value="Unassembled WGS sequence"/>
</dbReference>
<keyword evidence="7" id="KW-1185">Reference proteome</keyword>
<dbReference type="GO" id="GO:0007154">
    <property type="term" value="P:cell communication"/>
    <property type="evidence" value="ECO:0007669"/>
    <property type="project" value="InterPro"/>
</dbReference>
<evidence type="ECO:0000259" key="5">
    <source>
        <dbReference type="SMART" id="SM00237"/>
    </source>
</evidence>
<proteinExistence type="predicted"/>
<evidence type="ECO:0000313" key="6">
    <source>
        <dbReference type="EMBL" id="KAJ7353938.1"/>
    </source>
</evidence>
<feature type="domain" description="Calx-beta" evidence="5">
    <location>
        <begin position="236"/>
        <end position="339"/>
    </location>
</feature>
<comment type="caution">
    <text evidence="6">The sequence shown here is derived from an EMBL/GenBank/DDBJ whole genome shotgun (WGS) entry which is preliminary data.</text>
</comment>
<reference evidence="6" key="1">
    <citation type="submission" date="2023-01" db="EMBL/GenBank/DDBJ databases">
        <title>Genome assembly of the deep-sea coral Lophelia pertusa.</title>
        <authorList>
            <person name="Herrera S."/>
            <person name="Cordes E."/>
        </authorList>
    </citation>
    <scope>NUCLEOTIDE SEQUENCE</scope>
    <source>
        <strain evidence="6">USNM1676648</strain>
        <tissue evidence="6">Polyp</tissue>
    </source>
</reference>
<feature type="domain" description="Calx-beta" evidence="5">
    <location>
        <begin position="1"/>
        <end position="99"/>
    </location>
</feature>
<organism evidence="6 7">
    <name type="scientific">Desmophyllum pertusum</name>
    <dbReference type="NCBI Taxonomy" id="174260"/>
    <lineage>
        <taxon>Eukaryota</taxon>
        <taxon>Metazoa</taxon>
        <taxon>Cnidaria</taxon>
        <taxon>Anthozoa</taxon>
        <taxon>Hexacorallia</taxon>
        <taxon>Scleractinia</taxon>
        <taxon>Caryophylliina</taxon>
        <taxon>Caryophylliidae</taxon>
        <taxon>Desmophyllum</taxon>
    </lineage>
</organism>
<dbReference type="InterPro" id="IPR003644">
    <property type="entry name" value="Calx_beta"/>
</dbReference>
<dbReference type="GO" id="GO:0005432">
    <property type="term" value="F:calcium:sodium antiporter activity"/>
    <property type="evidence" value="ECO:0007669"/>
    <property type="project" value="TreeGrafter"/>
</dbReference>
<feature type="domain" description="Calx-beta" evidence="5">
    <location>
        <begin position="356"/>
        <end position="459"/>
    </location>
</feature>
<keyword evidence="2" id="KW-0677">Repeat</keyword>
<gene>
    <name evidence="6" type="ORF">OS493_031078</name>
</gene>
<evidence type="ECO:0000256" key="3">
    <source>
        <dbReference type="ARBA" id="ARBA00022837"/>
    </source>
</evidence>
<dbReference type="PANTHER" id="PTHR11878">
    <property type="entry name" value="SODIUM/CALCIUM EXCHANGER"/>
    <property type="match status" value="1"/>
</dbReference>
<dbReference type="GO" id="GO:0098703">
    <property type="term" value="P:calcium ion import across plasma membrane"/>
    <property type="evidence" value="ECO:0007669"/>
    <property type="project" value="TreeGrafter"/>
</dbReference>
<dbReference type="PANTHER" id="PTHR11878:SF65">
    <property type="entry name" value="NA_CA-EXCHANGE PROTEIN, ISOFORM G"/>
    <property type="match status" value="1"/>
</dbReference>
<evidence type="ECO:0000313" key="7">
    <source>
        <dbReference type="Proteomes" id="UP001163046"/>
    </source>
</evidence>
<dbReference type="OrthoDB" id="6498696at2759"/>
<dbReference type="GO" id="GO:0042383">
    <property type="term" value="C:sarcolemma"/>
    <property type="evidence" value="ECO:0007669"/>
    <property type="project" value="TreeGrafter"/>
</dbReference>
<evidence type="ECO:0000256" key="4">
    <source>
        <dbReference type="ARBA" id="ARBA00023065"/>
    </source>
</evidence>
<dbReference type="Gene3D" id="2.60.40.2030">
    <property type="match status" value="4"/>
</dbReference>
<keyword evidence="4" id="KW-0406">Ion transport</keyword>
<dbReference type="EMBL" id="MU827336">
    <property type="protein sequence ID" value="KAJ7353938.1"/>
    <property type="molecule type" value="Genomic_DNA"/>
</dbReference>
<protein>
    <recommendedName>
        <fullName evidence="5">Calx-beta domain-containing protein</fullName>
    </recommendedName>
</protein>
<dbReference type="GO" id="GO:0098794">
    <property type="term" value="C:postsynapse"/>
    <property type="evidence" value="ECO:0007669"/>
    <property type="project" value="TreeGrafter"/>
</dbReference>
<dbReference type="SUPFAM" id="SSF141072">
    <property type="entry name" value="CalX-like"/>
    <property type="match status" value="4"/>
</dbReference>
<dbReference type="SMART" id="SM00237">
    <property type="entry name" value="Calx_beta"/>
    <property type="match status" value="4"/>
</dbReference>
<keyword evidence="4" id="KW-0813">Transport</keyword>
<dbReference type="GO" id="GO:0030424">
    <property type="term" value="C:axon"/>
    <property type="evidence" value="ECO:0007669"/>
    <property type="project" value="TreeGrafter"/>
</dbReference>
<sequence length="507" mass="53467">MTLDSEASPGVFQFRESEIRVSESASPVVIVIENIGNTTQSAILRVSTAGGTATTNQDYVGLSNQQVTFTSGDGVKEVSTPIIDDDEVEGNESFVVHLELQDPSNPSATLGPKSNVTIIIVDNDQPPGPGVFQFRVSEIGVSESASPVVIVIENIGNTAQSAILRVSTAGGTATTNQDFVGLSNQQVTFTSGDGVKEVSTPIIDDDEVEGNESFVVHLELQDPSNPSATLGPKSNVTIIIVDNDHPPGPGVFQFRVSEIGVSESASPVVIVIENIGNTAQSAILRVSTAGGTATTDQDYVGLSNQQVTFTSGDGVKEVSTPIIDDDEVEGNESFVVHLELQDPSNPSATLGPKSNVTIIIVDNDQPPGPGVFQFRVSEVRVSESASPVVIVIENIGNTAQSATLRVSTADGTATAGQDYIGISNQQVNFTSGDGVKEVSTPIIDDDEVEGNETFVVHLELQDPSNPSATLGPKSNVTIIIVDNDQSPGKCEILHLLFFYRFIYRIIT</sequence>
<dbReference type="InterPro" id="IPR038081">
    <property type="entry name" value="CalX-like_sf"/>
</dbReference>
<keyword evidence="3" id="KW-0106">Calcium</keyword>
<dbReference type="InterPro" id="IPR051171">
    <property type="entry name" value="CaCA"/>
</dbReference>
<evidence type="ECO:0000256" key="2">
    <source>
        <dbReference type="ARBA" id="ARBA00022737"/>
    </source>
</evidence>
<keyword evidence="1" id="KW-0732">Signal</keyword>